<dbReference type="FunFam" id="1.10.10.10:FF:000001">
    <property type="entry name" value="LysR family transcriptional regulator"/>
    <property type="match status" value="1"/>
</dbReference>
<gene>
    <name evidence="6" type="ORF">EDD61_106133</name>
</gene>
<keyword evidence="2" id="KW-0805">Transcription regulation</keyword>
<keyword evidence="4" id="KW-0804">Transcription</keyword>
<dbReference type="GO" id="GO:0003700">
    <property type="term" value="F:DNA-binding transcription factor activity"/>
    <property type="evidence" value="ECO:0007669"/>
    <property type="project" value="InterPro"/>
</dbReference>
<dbReference type="AlphaFoldDB" id="A0A4R3TEZ5"/>
<dbReference type="PROSITE" id="PS50931">
    <property type="entry name" value="HTH_LYSR"/>
    <property type="match status" value="1"/>
</dbReference>
<dbReference type="CDD" id="cd05466">
    <property type="entry name" value="PBP2_LTTR_substrate"/>
    <property type="match status" value="1"/>
</dbReference>
<dbReference type="Gene3D" id="1.10.10.10">
    <property type="entry name" value="Winged helix-like DNA-binding domain superfamily/Winged helix DNA-binding domain"/>
    <property type="match status" value="1"/>
</dbReference>
<organism evidence="6 7">
    <name type="scientific">Longicatena caecimuris</name>
    <dbReference type="NCBI Taxonomy" id="1796635"/>
    <lineage>
        <taxon>Bacteria</taxon>
        <taxon>Bacillati</taxon>
        <taxon>Bacillota</taxon>
        <taxon>Erysipelotrichia</taxon>
        <taxon>Erysipelotrichales</taxon>
        <taxon>Erysipelotrichaceae</taxon>
        <taxon>Longicatena</taxon>
    </lineage>
</organism>
<name>A0A4R3TEZ5_9FIRM</name>
<evidence type="ECO:0000256" key="3">
    <source>
        <dbReference type="ARBA" id="ARBA00023125"/>
    </source>
</evidence>
<dbReference type="SUPFAM" id="SSF53850">
    <property type="entry name" value="Periplasmic binding protein-like II"/>
    <property type="match status" value="1"/>
</dbReference>
<evidence type="ECO:0000256" key="1">
    <source>
        <dbReference type="ARBA" id="ARBA00009437"/>
    </source>
</evidence>
<dbReference type="PANTHER" id="PTHR30126">
    <property type="entry name" value="HTH-TYPE TRANSCRIPTIONAL REGULATOR"/>
    <property type="match status" value="1"/>
</dbReference>
<dbReference type="Pfam" id="PF03466">
    <property type="entry name" value="LysR_substrate"/>
    <property type="match status" value="1"/>
</dbReference>
<dbReference type="Pfam" id="PF00126">
    <property type="entry name" value="HTH_1"/>
    <property type="match status" value="1"/>
</dbReference>
<sequence length="305" mass="35682">MKKDQLKNFVEVADCGSINKAAEKLYISQPSLSRSIHALEEEMGRKLFIRSNRGITLTPTGNRLYYYARSILNQFRVLERLKKLENEQIYSKLSISVNSIFLHDDMILEFYKRASSAETEIHFIETTAEEVLQNVVQLRSEIGITILNDLQLGVFSKMAEIKEIEVMVMDRKPLYVHVNEKIPLQDSRFVDAEELIEYPYIHLPKDFFSDLNQSLTINKTLLSDFKKMITMSNYHAIINMINHAQAFLLGNQWQIDELRHSNIRSLRFKNCDIMENFVIIKRKREILSSAAEIFLDILKKEYGFM</sequence>
<dbReference type="InterPro" id="IPR000847">
    <property type="entry name" value="LysR_HTH_N"/>
</dbReference>
<dbReference type="RefSeq" id="WP_132224407.1">
    <property type="nucleotide sequence ID" value="NZ_JANKBG010000005.1"/>
</dbReference>
<dbReference type="PRINTS" id="PR00039">
    <property type="entry name" value="HTHLYSR"/>
</dbReference>
<accession>A0A4R3TEZ5</accession>
<evidence type="ECO:0000256" key="2">
    <source>
        <dbReference type="ARBA" id="ARBA00023015"/>
    </source>
</evidence>
<keyword evidence="3 6" id="KW-0238">DNA-binding</keyword>
<dbReference type="InterPro" id="IPR036388">
    <property type="entry name" value="WH-like_DNA-bd_sf"/>
</dbReference>
<evidence type="ECO:0000259" key="5">
    <source>
        <dbReference type="PROSITE" id="PS50931"/>
    </source>
</evidence>
<reference evidence="6 7" key="1">
    <citation type="submission" date="2019-03" db="EMBL/GenBank/DDBJ databases">
        <title>Genomic Encyclopedia of Type Strains, Phase IV (KMG-IV): sequencing the most valuable type-strain genomes for metagenomic binning, comparative biology and taxonomic classification.</title>
        <authorList>
            <person name="Goeker M."/>
        </authorList>
    </citation>
    <scope>NUCLEOTIDE SEQUENCE [LARGE SCALE GENOMIC DNA]</scope>
    <source>
        <strain evidence="6 7">DSM 29481</strain>
    </source>
</reference>
<evidence type="ECO:0000256" key="4">
    <source>
        <dbReference type="ARBA" id="ARBA00023163"/>
    </source>
</evidence>
<evidence type="ECO:0000313" key="7">
    <source>
        <dbReference type="Proteomes" id="UP000295773"/>
    </source>
</evidence>
<dbReference type="InterPro" id="IPR036390">
    <property type="entry name" value="WH_DNA-bd_sf"/>
</dbReference>
<dbReference type="EMBL" id="SMBP01000006">
    <property type="protein sequence ID" value="TCU60623.1"/>
    <property type="molecule type" value="Genomic_DNA"/>
</dbReference>
<keyword evidence="7" id="KW-1185">Reference proteome</keyword>
<comment type="similarity">
    <text evidence="1">Belongs to the LysR transcriptional regulatory family.</text>
</comment>
<dbReference type="PANTHER" id="PTHR30126:SF40">
    <property type="entry name" value="HTH-TYPE TRANSCRIPTIONAL REGULATOR GLTR"/>
    <property type="match status" value="1"/>
</dbReference>
<dbReference type="Proteomes" id="UP000295773">
    <property type="component" value="Unassembled WGS sequence"/>
</dbReference>
<feature type="domain" description="HTH lysR-type" evidence="5">
    <location>
        <begin position="1"/>
        <end position="58"/>
    </location>
</feature>
<comment type="caution">
    <text evidence="6">The sequence shown here is derived from an EMBL/GenBank/DDBJ whole genome shotgun (WGS) entry which is preliminary data.</text>
</comment>
<dbReference type="SUPFAM" id="SSF46785">
    <property type="entry name" value="Winged helix' DNA-binding domain"/>
    <property type="match status" value="1"/>
</dbReference>
<dbReference type="Gene3D" id="3.40.190.290">
    <property type="match status" value="1"/>
</dbReference>
<dbReference type="InterPro" id="IPR005119">
    <property type="entry name" value="LysR_subst-bd"/>
</dbReference>
<protein>
    <submittedName>
        <fullName evidence="6">DNA-binding transcriptional LysR family regulator</fullName>
    </submittedName>
</protein>
<dbReference type="GO" id="GO:0000976">
    <property type="term" value="F:transcription cis-regulatory region binding"/>
    <property type="evidence" value="ECO:0007669"/>
    <property type="project" value="TreeGrafter"/>
</dbReference>
<evidence type="ECO:0000313" key="6">
    <source>
        <dbReference type="EMBL" id="TCU60623.1"/>
    </source>
</evidence>
<proteinExistence type="inferred from homology"/>